<evidence type="ECO:0000313" key="9">
    <source>
        <dbReference type="Proteomes" id="UP000256514"/>
    </source>
</evidence>
<dbReference type="SUPFAM" id="SSF52972">
    <property type="entry name" value="ITPase-like"/>
    <property type="match status" value="1"/>
</dbReference>
<keyword evidence="4 7" id="KW-0378">Hydrolase</keyword>
<dbReference type="Pfam" id="PF01725">
    <property type="entry name" value="Ham1p_like"/>
    <property type="match status" value="1"/>
</dbReference>
<dbReference type="PANTHER" id="PTHR11067">
    <property type="entry name" value="INOSINE TRIPHOSPHATE PYROPHOSPHATASE/HAM1 PROTEIN"/>
    <property type="match status" value="1"/>
</dbReference>
<accession>A0A3D8IMZ9</accession>
<comment type="similarity">
    <text evidence="1 7">Belongs to the HAM1 NTPase family.</text>
</comment>
<evidence type="ECO:0000256" key="3">
    <source>
        <dbReference type="ARBA" id="ARBA00022741"/>
    </source>
</evidence>
<feature type="binding site" evidence="7">
    <location>
        <position position="79"/>
    </location>
    <ligand>
        <name>substrate</name>
    </ligand>
</feature>
<dbReference type="EMBL" id="NXLT01000005">
    <property type="protein sequence ID" value="RDU66592.1"/>
    <property type="molecule type" value="Genomic_DNA"/>
</dbReference>
<name>A0A3D8IMZ9_9HELI</name>
<dbReference type="OrthoDB" id="9807456at2"/>
<dbReference type="GO" id="GO:0009146">
    <property type="term" value="P:purine nucleoside triphosphate catabolic process"/>
    <property type="evidence" value="ECO:0007669"/>
    <property type="project" value="UniProtKB-UniRule"/>
</dbReference>
<feature type="binding site" evidence="7">
    <location>
        <position position="199"/>
    </location>
    <ligand>
        <name>substrate</name>
    </ligand>
</feature>
<evidence type="ECO:0000256" key="2">
    <source>
        <dbReference type="ARBA" id="ARBA00022723"/>
    </source>
</evidence>
<reference evidence="8 9" key="1">
    <citation type="submission" date="2018-04" db="EMBL/GenBank/DDBJ databases">
        <title>Novel Campyloabacter and Helicobacter Species and Strains.</title>
        <authorList>
            <person name="Mannion A.J."/>
            <person name="Shen Z."/>
            <person name="Fox J.G."/>
        </authorList>
    </citation>
    <scope>NUCLEOTIDE SEQUENCE [LARGE SCALE GENOMIC DNA]</scope>
    <source>
        <strain evidence="8 9">MIT 12-6600</strain>
    </source>
</reference>
<feature type="binding site" evidence="7">
    <location>
        <position position="42"/>
    </location>
    <ligand>
        <name>Mg(2+)</name>
        <dbReference type="ChEBI" id="CHEBI:18420"/>
    </ligand>
</feature>
<dbReference type="Proteomes" id="UP000256514">
    <property type="component" value="Unassembled WGS sequence"/>
</dbReference>
<protein>
    <recommendedName>
        <fullName evidence="7">dITP/XTP pyrophosphatase</fullName>
        <ecNumber evidence="7">3.6.1.66</ecNumber>
    </recommendedName>
    <alternativeName>
        <fullName evidence="7">Non-canonical purine NTP pyrophosphatase</fullName>
    </alternativeName>
    <alternativeName>
        <fullName evidence="7">Non-standard purine NTP pyrophosphatase</fullName>
    </alternativeName>
    <alternativeName>
        <fullName evidence="7">Nucleoside-triphosphate diphosphatase</fullName>
    </alternativeName>
    <alternativeName>
        <fullName evidence="7">Nucleoside-triphosphate pyrophosphatase</fullName>
        <shortName evidence="7">NTPase</shortName>
    </alternativeName>
</protein>
<dbReference type="GO" id="GO:0036220">
    <property type="term" value="F:ITP diphosphatase activity"/>
    <property type="evidence" value="ECO:0007669"/>
    <property type="project" value="UniProtKB-UniRule"/>
</dbReference>
<comment type="subunit">
    <text evidence="7">Homodimer.</text>
</comment>
<dbReference type="InterPro" id="IPR020922">
    <property type="entry name" value="dITP/XTP_pyrophosphatase"/>
</dbReference>
<evidence type="ECO:0000256" key="1">
    <source>
        <dbReference type="ARBA" id="ARBA00008023"/>
    </source>
</evidence>
<sequence length="224" mass="25037">MQLVLATSNPHKKTEITAIFATTLPDMMIVNMGDIMPPFEIEENGTNFEQNATIKAKAVYQALTTLPMQTPYLVLSEDSGLCVDALGGAPGIYSARFNFRDFGDNSWQDIKPDNLSLDTLNLMRVVYELQSRGLEESSARFVANVCLFGYIDGQCILQNFQGLCEGKVITTPKGDKGFGYDPIFVPEHYTQTLAQIESKNEISHRKKALVQCMEYLQEITKTIM</sequence>
<dbReference type="GO" id="GO:0046872">
    <property type="term" value="F:metal ion binding"/>
    <property type="evidence" value="ECO:0007669"/>
    <property type="project" value="UniProtKB-KW"/>
</dbReference>
<organism evidence="8 9">
    <name type="scientific">Helicobacter equorum</name>
    <dbReference type="NCBI Taxonomy" id="361872"/>
    <lineage>
        <taxon>Bacteria</taxon>
        <taxon>Pseudomonadati</taxon>
        <taxon>Campylobacterota</taxon>
        <taxon>Epsilonproteobacteria</taxon>
        <taxon>Campylobacterales</taxon>
        <taxon>Helicobacteraceae</taxon>
        <taxon>Helicobacter</taxon>
    </lineage>
</organism>
<comment type="function">
    <text evidence="7">Pyrophosphatase that catalyzes the hydrolysis of nucleoside triphosphates to their monophosphate derivatives, with a high preference for the non-canonical purine nucleotides XTP (xanthosine triphosphate), dITP (deoxyinosine triphosphate) and ITP. Seems to function as a house-cleaning enzyme that removes non-canonical purine nucleotides from the nucleotide pool, thus preventing their incorporation into DNA/RNA and avoiding chromosomal lesions.</text>
</comment>
<proteinExistence type="inferred from homology"/>
<dbReference type="Gene3D" id="3.90.950.10">
    <property type="match status" value="1"/>
</dbReference>
<feature type="binding site" evidence="7">
    <location>
        <begin position="204"/>
        <end position="205"/>
    </location>
    <ligand>
        <name>substrate</name>
    </ligand>
</feature>
<dbReference type="GO" id="GO:0009117">
    <property type="term" value="P:nucleotide metabolic process"/>
    <property type="evidence" value="ECO:0007669"/>
    <property type="project" value="UniProtKB-KW"/>
</dbReference>
<comment type="catalytic activity">
    <reaction evidence="7">
        <text>XTP + H2O = XMP + diphosphate + H(+)</text>
        <dbReference type="Rhea" id="RHEA:28610"/>
        <dbReference type="ChEBI" id="CHEBI:15377"/>
        <dbReference type="ChEBI" id="CHEBI:15378"/>
        <dbReference type="ChEBI" id="CHEBI:33019"/>
        <dbReference type="ChEBI" id="CHEBI:57464"/>
        <dbReference type="ChEBI" id="CHEBI:61314"/>
        <dbReference type="EC" id="3.6.1.66"/>
    </reaction>
</comment>
<comment type="cofactor">
    <cofactor evidence="7">
        <name>Mg(2+)</name>
        <dbReference type="ChEBI" id="CHEBI:18420"/>
    </cofactor>
    <text evidence="7">Binds 1 Mg(2+) ion per subunit.</text>
</comment>
<dbReference type="PANTHER" id="PTHR11067:SF9">
    <property type="entry name" value="INOSINE TRIPHOSPHATE PYROPHOSPHATASE"/>
    <property type="match status" value="1"/>
</dbReference>
<dbReference type="RefSeq" id="WP_115571290.1">
    <property type="nucleotide sequence ID" value="NZ_NXLT01000005.1"/>
</dbReference>
<comment type="catalytic activity">
    <reaction evidence="7">
        <text>dITP + H2O = dIMP + diphosphate + H(+)</text>
        <dbReference type="Rhea" id="RHEA:28342"/>
        <dbReference type="ChEBI" id="CHEBI:15377"/>
        <dbReference type="ChEBI" id="CHEBI:15378"/>
        <dbReference type="ChEBI" id="CHEBI:33019"/>
        <dbReference type="ChEBI" id="CHEBI:61194"/>
        <dbReference type="ChEBI" id="CHEBI:61382"/>
        <dbReference type="EC" id="3.6.1.66"/>
    </reaction>
</comment>
<feature type="binding site" evidence="7">
    <location>
        <begin position="7"/>
        <end position="12"/>
    </location>
    <ligand>
        <name>substrate</name>
    </ligand>
</feature>
<evidence type="ECO:0000256" key="7">
    <source>
        <dbReference type="HAMAP-Rule" id="MF_01405"/>
    </source>
</evidence>
<keyword evidence="2 7" id="KW-0479">Metal-binding</keyword>
<dbReference type="InterPro" id="IPR002637">
    <property type="entry name" value="RdgB/HAM1"/>
</dbReference>
<comment type="caution">
    <text evidence="8">The sequence shown here is derived from an EMBL/GenBank/DDBJ whole genome shotgun (WGS) entry which is preliminary data.</text>
</comment>
<feature type="binding site" evidence="7">
    <location>
        <begin position="178"/>
        <end position="181"/>
    </location>
    <ligand>
        <name>substrate</name>
    </ligand>
</feature>
<dbReference type="CDD" id="cd00515">
    <property type="entry name" value="HAM1"/>
    <property type="match status" value="1"/>
</dbReference>
<comment type="catalytic activity">
    <reaction evidence="7">
        <text>ITP + H2O = IMP + diphosphate + H(+)</text>
        <dbReference type="Rhea" id="RHEA:29399"/>
        <dbReference type="ChEBI" id="CHEBI:15377"/>
        <dbReference type="ChEBI" id="CHEBI:15378"/>
        <dbReference type="ChEBI" id="CHEBI:33019"/>
        <dbReference type="ChEBI" id="CHEBI:58053"/>
        <dbReference type="ChEBI" id="CHEBI:61402"/>
        <dbReference type="EC" id="3.6.1.66"/>
    </reaction>
</comment>
<dbReference type="AlphaFoldDB" id="A0A3D8IMZ9"/>
<dbReference type="GO" id="GO:0000166">
    <property type="term" value="F:nucleotide binding"/>
    <property type="evidence" value="ECO:0007669"/>
    <property type="project" value="UniProtKB-KW"/>
</dbReference>
<evidence type="ECO:0000313" key="8">
    <source>
        <dbReference type="EMBL" id="RDU66592.1"/>
    </source>
</evidence>
<evidence type="ECO:0000256" key="6">
    <source>
        <dbReference type="ARBA" id="ARBA00023080"/>
    </source>
</evidence>
<dbReference type="InterPro" id="IPR029001">
    <property type="entry name" value="ITPase-like_fam"/>
</dbReference>
<evidence type="ECO:0000256" key="4">
    <source>
        <dbReference type="ARBA" id="ARBA00022801"/>
    </source>
</evidence>
<evidence type="ECO:0000256" key="5">
    <source>
        <dbReference type="ARBA" id="ARBA00022842"/>
    </source>
</evidence>
<keyword evidence="9" id="KW-1185">Reference proteome</keyword>
<dbReference type="EC" id="3.6.1.66" evidence="7"/>
<dbReference type="GO" id="GO:0035870">
    <property type="term" value="F:dITP diphosphatase activity"/>
    <property type="evidence" value="ECO:0007669"/>
    <property type="project" value="UniProtKB-UniRule"/>
</dbReference>
<gene>
    <name evidence="8" type="ORF">CQA54_06425</name>
</gene>
<feature type="active site" description="Proton acceptor" evidence="7">
    <location>
        <position position="78"/>
    </location>
</feature>
<dbReference type="GO" id="GO:0005829">
    <property type="term" value="C:cytosol"/>
    <property type="evidence" value="ECO:0007669"/>
    <property type="project" value="TreeGrafter"/>
</dbReference>
<feature type="binding site" evidence="7">
    <location>
        <position position="78"/>
    </location>
    <ligand>
        <name>Mg(2+)</name>
        <dbReference type="ChEBI" id="CHEBI:18420"/>
    </ligand>
</feature>
<keyword evidence="5 7" id="KW-0460">Magnesium</keyword>
<dbReference type="GO" id="GO:0017111">
    <property type="term" value="F:ribonucleoside triphosphate phosphatase activity"/>
    <property type="evidence" value="ECO:0007669"/>
    <property type="project" value="InterPro"/>
</dbReference>
<dbReference type="GO" id="GO:0036222">
    <property type="term" value="F:XTP diphosphatase activity"/>
    <property type="evidence" value="ECO:0007669"/>
    <property type="project" value="UniProtKB-UniRule"/>
</dbReference>
<dbReference type="HAMAP" id="MF_01405">
    <property type="entry name" value="Non_canon_purine_NTPase"/>
    <property type="match status" value="1"/>
</dbReference>
<keyword evidence="3 7" id="KW-0547">Nucleotide-binding</keyword>
<keyword evidence="6 7" id="KW-0546">Nucleotide metabolism</keyword>